<dbReference type="Pfam" id="PF00271">
    <property type="entry name" value="Helicase_C"/>
    <property type="match status" value="1"/>
</dbReference>
<dbReference type="PANTHER" id="PTHR47396">
    <property type="entry name" value="TYPE I RESTRICTION ENZYME ECOKI R PROTEIN"/>
    <property type="match status" value="1"/>
</dbReference>
<dbReference type="InterPro" id="IPR001650">
    <property type="entry name" value="Helicase_C-like"/>
</dbReference>
<proteinExistence type="predicted"/>
<dbReference type="PROSITE" id="PS51192">
    <property type="entry name" value="HELICASE_ATP_BIND_1"/>
    <property type="match status" value="1"/>
</dbReference>
<reference evidence="2 3" key="1">
    <citation type="submission" date="2023-11" db="EMBL/GenBank/DDBJ databases">
        <title>Gilvimarinus fulvus sp. nov., isolated from the surface of Kelp.</title>
        <authorList>
            <person name="Sun Y.Y."/>
            <person name="Gong Y."/>
            <person name="Du Z.J."/>
        </authorList>
    </citation>
    <scope>NUCLEOTIDE SEQUENCE [LARGE SCALE GENOMIC DNA]</scope>
    <source>
        <strain evidence="2 3">SDUM040013</strain>
    </source>
</reference>
<dbReference type="Pfam" id="PF08463">
    <property type="entry name" value="EcoEI_R_C"/>
    <property type="match status" value="1"/>
</dbReference>
<dbReference type="EMBL" id="JAXAFO010000024">
    <property type="protein sequence ID" value="MDX6850409.1"/>
    <property type="molecule type" value="Genomic_DNA"/>
</dbReference>
<organism evidence="2 3">
    <name type="scientific">Gilvimarinus gilvus</name>
    <dbReference type="NCBI Taxonomy" id="3058038"/>
    <lineage>
        <taxon>Bacteria</taxon>
        <taxon>Pseudomonadati</taxon>
        <taxon>Pseudomonadota</taxon>
        <taxon>Gammaproteobacteria</taxon>
        <taxon>Cellvibrionales</taxon>
        <taxon>Cellvibrionaceae</taxon>
        <taxon>Gilvimarinus</taxon>
    </lineage>
</organism>
<keyword evidence="2" id="KW-0347">Helicase</keyword>
<dbReference type="InterPro" id="IPR006935">
    <property type="entry name" value="Helicase/UvrB_N"/>
</dbReference>
<accession>A0ABU4RZS7</accession>
<keyword evidence="2" id="KW-0547">Nucleotide-binding</keyword>
<dbReference type="InterPro" id="IPR013670">
    <property type="entry name" value="EcoEI_R_C_dom"/>
</dbReference>
<dbReference type="SMART" id="SM00487">
    <property type="entry name" value="DEXDc"/>
    <property type="match status" value="1"/>
</dbReference>
<dbReference type="Proteomes" id="UP001273505">
    <property type="component" value="Unassembled WGS sequence"/>
</dbReference>
<protein>
    <submittedName>
        <fullName evidence="2">DEAD/DEAH box helicase family protein</fullName>
    </submittedName>
</protein>
<evidence type="ECO:0000313" key="3">
    <source>
        <dbReference type="Proteomes" id="UP001273505"/>
    </source>
</evidence>
<sequence>MTMNEADTRANLIDPKLVEAGWGQVDESHIRREVGITLGRILPTGGKGGGKRAASLSSDYVLEYRGRKLAAIEAKKESLSYTEGVRQAKDYAQRLQCRFGYATNGHDIYQIDMLTGEENLVKGFLGPDELWQLTFDPDFRPGALPEPDFAAVWRERFAQIPFECKGDWQPRYYQENAINNALEAIAQGSQRILLTLATGTGKTCIAFQTAWKLFHSRWSLHAQTNPAAAKKRPRILFLADRNVLANQAFNDFGPFGEDAIVRIEPGEVKKLGAVPKNASVFFTIFQTFMSGPEDEHGNKTPYFGQYPQDFFDFIVIDECHRGGANDESSWREILNYFAPAVQLGLTATPKRSVNADTYGYFGDPVYSYALKDGINDGFLTPFKVLPIVGTMDEYIYTPGDGVVVKGEPEPGRVYKEADFNRIITIPEREKMRVRYWMDRFNPHEKTIVFCATQEHAGMVRDFINQYAVTKGWTTNPGYCVRVTANDGSAGENDLKVFQDNEKTIPTILTTSRKLSTGVDARNVRNIVLMRPCNNMIEFKQIIGRGTRLYDGKDYFTIYDFVKAHYNFADPEWDGEPLEPETCAKCGVSPCACENGGDGTTGTCKVCDNTPCICEKPEPEPCPDCGQRPCACEKKVVINLSDGKARAIKHIASALYWSPEGKPITAKEFLERLFGELPHFFTDEDQLREIWSDPTTREKLLEDLSEAGYGEEQLNSMKDLIDAKESDVYDVLAYVAYAAETHTRRERVQTAKPAITLAYNNYKQQEFINFVLSKYIEDGVTELSTTKMRSLIELKYNTISDAASELGSPAVIRETFVGFQKYLYTPQ</sequence>
<dbReference type="PANTHER" id="PTHR47396:SF1">
    <property type="entry name" value="ATP-DEPENDENT HELICASE IRC3-RELATED"/>
    <property type="match status" value="1"/>
</dbReference>
<keyword evidence="2" id="KW-0067">ATP-binding</keyword>
<dbReference type="InterPro" id="IPR050742">
    <property type="entry name" value="Helicase_Restrict-Modif_Enz"/>
</dbReference>
<evidence type="ECO:0000313" key="2">
    <source>
        <dbReference type="EMBL" id="MDX6850409.1"/>
    </source>
</evidence>
<feature type="domain" description="Helicase ATP-binding" evidence="1">
    <location>
        <begin position="183"/>
        <end position="367"/>
    </location>
</feature>
<dbReference type="Gene3D" id="3.40.50.300">
    <property type="entry name" value="P-loop containing nucleotide triphosphate hydrolases"/>
    <property type="match status" value="2"/>
</dbReference>
<dbReference type="CDD" id="cd18799">
    <property type="entry name" value="SF2_C_EcoAI-like"/>
    <property type="match status" value="1"/>
</dbReference>
<gene>
    <name evidence="2" type="ORF">SCD92_13635</name>
</gene>
<keyword evidence="2" id="KW-0378">Hydrolase</keyword>
<dbReference type="CDD" id="cd18032">
    <property type="entry name" value="DEXHc_RE_I_III_res"/>
    <property type="match status" value="1"/>
</dbReference>
<dbReference type="NCBIfam" id="NF046051">
    <property type="entry name" value="restrict_EcoAI"/>
    <property type="match status" value="1"/>
</dbReference>
<evidence type="ECO:0000259" key="1">
    <source>
        <dbReference type="PROSITE" id="PS51192"/>
    </source>
</evidence>
<dbReference type="SUPFAM" id="SSF52540">
    <property type="entry name" value="P-loop containing nucleoside triphosphate hydrolases"/>
    <property type="match status" value="2"/>
</dbReference>
<dbReference type="Pfam" id="PF04851">
    <property type="entry name" value="ResIII"/>
    <property type="match status" value="1"/>
</dbReference>
<dbReference type="RefSeq" id="WP_302720986.1">
    <property type="nucleotide sequence ID" value="NZ_JAULRU010000220.1"/>
</dbReference>
<dbReference type="InterPro" id="IPR014001">
    <property type="entry name" value="Helicase_ATP-bd"/>
</dbReference>
<dbReference type="GO" id="GO:0004386">
    <property type="term" value="F:helicase activity"/>
    <property type="evidence" value="ECO:0007669"/>
    <property type="project" value="UniProtKB-KW"/>
</dbReference>
<keyword evidence="3" id="KW-1185">Reference proteome</keyword>
<dbReference type="Gene3D" id="3.90.1570.30">
    <property type="match status" value="1"/>
</dbReference>
<comment type="caution">
    <text evidence="2">The sequence shown here is derived from an EMBL/GenBank/DDBJ whole genome shotgun (WGS) entry which is preliminary data.</text>
</comment>
<dbReference type="InterPro" id="IPR027417">
    <property type="entry name" value="P-loop_NTPase"/>
</dbReference>
<name>A0ABU4RZS7_9GAMM</name>